<dbReference type="AlphaFoldDB" id="A0A146G3B5"/>
<gene>
    <name evidence="2" type="ORF">TSACC_2713</name>
</gene>
<comment type="caution">
    <text evidence="2">The sequence shown here is derived from an EMBL/GenBank/DDBJ whole genome shotgun (WGS) entry which is preliminary data.</text>
</comment>
<feature type="region of interest" description="Disordered" evidence="1">
    <location>
        <begin position="37"/>
        <end position="60"/>
    </location>
</feature>
<evidence type="ECO:0000256" key="1">
    <source>
        <dbReference type="SAM" id="MobiDB-lite"/>
    </source>
</evidence>
<evidence type="ECO:0000313" key="2">
    <source>
        <dbReference type="EMBL" id="GAT32315.1"/>
    </source>
</evidence>
<evidence type="ECO:0000313" key="3">
    <source>
        <dbReference type="Proteomes" id="UP000076023"/>
    </source>
</evidence>
<keyword evidence="3" id="KW-1185">Reference proteome</keyword>
<dbReference type="EMBL" id="BDCO01000002">
    <property type="protein sequence ID" value="GAT32315.1"/>
    <property type="molecule type" value="Genomic_DNA"/>
</dbReference>
<dbReference type="STRING" id="690879.TSACC_2713"/>
<accession>A0A146G3B5</accession>
<reference evidence="3" key="1">
    <citation type="journal article" date="2017" name="Genome Announc.">
        <title>Draft Genome Sequence of Terrimicrobium sacchariphilum NM-5T, a Facultative Anaerobic Soil Bacterium of the Class Spartobacteria.</title>
        <authorList>
            <person name="Qiu Y.L."/>
            <person name="Tourlousse D.M."/>
            <person name="Matsuura N."/>
            <person name="Ohashi A."/>
            <person name="Sekiguchi Y."/>
        </authorList>
    </citation>
    <scope>NUCLEOTIDE SEQUENCE [LARGE SCALE GENOMIC DNA]</scope>
    <source>
        <strain evidence="3">NM-5</strain>
    </source>
</reference>
<organism evidence="2 3">
    <name type="scientific">Terrimicrobium sacchariphilum</name>
    <dbReference type="NCBI Taxonomy" id="690879"/>
    <lineage>
        <taxon>Bacteria</taxon>
        <taxon>Pseudomonadati</taxon>
        <taxon>Verrucomicrobiota</taxon>
        <taxon>Terrimicrobiia</taxon>
        <taxon>Terrimicrobiales</taxon>
        <taxon>Terrimicrobiaceae</taxon>
        <taxon>Terrimicrobium</taxon>
    </lineage>
</organism>
<name>A0A146G3B5_TERSA</name>
<proteinExistence type="predicted"/>
<dbReference type="InParanoid" id="A0A146G3B5"/>
<dbReference type="Proteomes" id="UP000076023">
    <property type="component" value="Unassembled WGS sequence"/>
</dbReference>
<protein>
    <submittedName>
        <fullName evidence="2">Uncharacterized protein</fullName>
    </submittedName>
</protein>
<sequence length="60" mass="6513">MEESLLYLTIPTISQPPTLSARNRQARLVNTMAAPERDALTRPGIARDGSQGAPPQAVRQ</sequence>